<feature type="compositionally biased region" description="Basic and acidic residues" evidence="1">
    <location>
        <begin position="1"/>
        <end position="10"/>
    </location>
</feature>
<keyword evidence="3" id="KW-1185">Reference proteome</keyword>
<comment type="caution">
    <text evidence="2">The sequence shown here is derived from an EMBL/GenBank/DDBJ whole genome shotgun (WGS) entry which is preliminary data.</text>
</comment>
<protein>
    <submittedName>
        <fullName evidence="2">Uncharacterized protein</fullName>
    </submittedName>
</protein>
<evidence type="ECO:0000313" key="2">
    <source>
        <dbReference type="EMBL" id="KAK5919076.1"/>
    </source>
</evidence>
<reference evidence="2 3" key="1">
    <citation type="journal article" date="2023" name="Mol. Biol. Evol.">
        <title>Genomics of Secondarily Temperate Adaptation in the Only Non-Antarctic Icefish.</title>
        <authorList>
            <person name="Rivera-Colon A.G."/>
            <person name="Rayamajhi N."/>
            <person name="Minhas B.F."/>
            <person name="Madrigal G."/>
            <person name="Bilyk K.T."/>
            <person name="Yoon V."/>
            <person name="Hune M."/>
            <person name="Gregory S."/>
            <person name="Cheng C.H.C."/>
            <person name="Catchen J.M."/>
        </authorList>
    </citation>
    <scope>NUCLEOTIDE SEQUENCE [LARGE SCALE GENOMIC DNA]</scope>
    <source>
        <tissue evidence="2">White muscle</tissue>
    </source>
</reference>
<proteinExistence type="predicted"/>
<gene>
    <name evidence="2" type="ORF">CgunFtcFv8_023002</name>
</gene>
<sequence>MVSPSDERRRGGSSVLPGTGEKRREYHTVEVKAGGPYRQDESIEIHTLTIGAGLFLHENHILYRMKQEGQTTFFTFSEGTIVTL</sequence>
<evidence type="ECO:0000313" key="3">
    <source>
        <dbReference type="Proteomes" id="UP001331515"/>
    </source>
</evidence>
<accession>A0AAN8D925</accession>
<name>A0AAN8D925_CHAGU</name>
<dbReference type="AlphaFoldDB" id="A0AAN8D925"/>
<evidence type="ECO:0000256" key="1">
    <source>
        <dbReference type="SAM" id="MobiDB-lite"/>
    </source>
</evidence>
<dbReference type="Proteomes" id="UP001331515">
    <property type="component" value="Unassembled WGS sequence"/>
</dbReference>
<dbReference type="EMBL" id="JAURVH010001524">
    <property type="protein sequence ID" value="KAK5919076.1"/>
    <property type="molecule type" value="Genomic_DNA"/>
</dbReference>
<feature type="region of interest" description="Disordered" evidence="1">
    <location>
        <begin position="1"/>
        <end position="26"/>
    </location>
</feature>
<organism evidence="2 3">
    <name type="scientific">Champsocephalus gunnari</name>
    <name type="common">Mackerel icefish</name>
    <dbReference type="NCBI Taxonomy" id="52237"/>
    <lineage>
        <taxon>Eukaryota</taxon>
        <taxon>Metazoa</taxon>
        <taxon>Chordata</taxon>
        <taxon>Craniata</taxon>
        <taxon>Vertebrata</taxon>
        <taxon>Euteleostomi</taxon>
        <taxon>Actinopterygii</taxon>
        <taxon>Neopterygii</taxon>
        <taxon>Teleostei</taxon>
        <taxon>Neoteleostei</taxon>
        <taxon>Acanthomorphata</taxon>
        <taxon>Eupercaria</taxon>
        <taxon>Perciformes</taxon>
        <taxon>Notothenioidei</taxon>
        <taxon>Channichthyidae</taxon>
        <taxon>Champsocephalus</taxon>
    </lineage>
</organism>